<sequence length="529" mass="56639">MTKPRALRPYQVQAVNAVLDYWGADRERYTPMVVMATGLGKSTLIARLAAEAASMGLRVVMLAHRGELLNQMLDTVEAVAPGEYSTGLVQGNSDEHGAQIVAASFQTMASPRRLASIGKRDVVLVDEAHHSMAPTYLEVLKGLGVGTPTTFACGFTATAQRTENDLGKLWDTIVFERSITWAIKNGYLSAPRGLVVVMPELDALKDVTIRAGDFAPGELDGVMSASIETVVDAIETHAPDRRSIVFAPGVDSCLGLAEALTARGIPAGGVVGDMSRAAREEVYEAYRRGEIRVMVTVQVLTEGADFPMCDCVVIARPTKSQTLYSQMVGRALRLHAGKTDALVLDLAGTTLDKRLKTLSSLGTDTKPKRVSPVSDDDPGQEEPTEAPARIQREGAVQVLPIDLLASSSCTWLATHKGVPFIDIGGGAIVAAIEDRGHIYAMALLKAKPPVIEGPYPDLPAAMEEAERLGARYGTLPDNGARWRSKSAPSEAQKNMARSLGIDSPDKKTRARLSDDISIAMASAIIDRRI</sequence>
<keyword evidence="4" id="KW-0378">Hydrolase</keyword>
<dbReference type="SUPFAM" id="SSF52540">
    <property type="entry name" value="P-loop containing nucleoside triphosphate hydrolases"/>
    <property type="match status" value="1"/>
</dbReference>
<feature type="domain" description="Helicase ATP-binding" evidence="2">
    <location>
        <begin position="22"/>
        <end position="177"/>
    </location>
</feature>
<dbReference type="PROSITE" id="PS51194">
    <property type="entry name" value="HELICASE_CTER"/>
    <property type="match status" value="1"/>
</dbReference>
<dbReference type="Pfam" id="PF00271">
    <property type="entry name" value="Helicase_C"/>
    <property type="match status" value="1"/>
</dbReference>
<dbReference type="InterPro" id="IPR001650">
    <property type="entry name" value="Helicase_C-like"/>
</dbReference>
<dbReference type="InterPro" id="IPR027417">
    <property type="entry name" value="P-loop_NTPase"/>
</dbReference>
<accession>A0A649VRG5</accession>
<dbReference type="PROSITE" id="PS51192">
    <property type="entry name" value="HELICASE_ATP_BIND_1"/>
    <property type="match status" value="1"/>
</dbReference>
<evidence type="ECO:0000313" key="5">
    <source>
        <dbReference type="Proteomes" id="UP000427166"/>
    </source>
</evidence>
<keyword evidence="5" id="KW-1185">Reference proteome</keyword>
<dbReference type="GO" id="GO:0003677">
    <property type="term" value="F:DNA binding"/>
    <property type="evidence" value="ECO:0007669"/>
    <property type="project" value="InterPro"/>
</dbReference>
<evidence type="ECO:0000313" key="4">
    <source>
        <dbReference type="EMBL" id="QGJ94163.1"/>
    </source>
</evidence>
<feature type="region of interest" description="Disordered" evidence="1">
    <location>
        <begin position="361"/>
        <end position="389"/>
    </location>
</feature>
<dbReference type="KEGG" id="vg:80018884"/>
<reference evidence="4 5" key="1">
    <citation type="submission" date="2019-10" db="EMBL/GenBank/DDBJ databases">
        <authorList>
            <person name="Davis E.R."/>
            <person name="Mohamed A."/>
            <person name="Ilzat A."/>
            <person name="Sivanathan V."/>
            <person name="Garlena R.A."/>
            <person name="Russell D.A."/>
            <person name="Pope W.H."/>
            <person name="Jacobs-Sera D."/>
            <person name="Hatfull G.F."/>
        </authorList>
    </citation>
    <scope>NUCLEOTIDE SEQUENCE [LARGE SCALE GENOMIC DNA]</scope>
</reference>
<dbReference type="GO" id="GO:0005524">
    <property type="term" value="F:ATP binding"/>
    <property type="evidence" value="ECO:0007669"/>
    <property type="project" value="InterPro"/>
</dbReference>
<evidence type="ECO:0000259" key="2">
    <source>
        <dbReference type="PROSITE" id="PS51192"/>
    </source>
</evidence>
<dbReference type="Pfam" id="PF04851">
    <property type="entry name" value="ResIII"/>
    <property type="match status" value="1"/>
</dbReference>
<dbReference type="PANTHER" id="PTHR47396">
    <property type="entry name" value="TYPE I RESTRICTION ENZYME ECOKI R PROTEIN"/>
    <property type="match status" value="1"/>
</dbReference>
<dbReference type="GO" id="GO:0004386">
    <property type="term" value="F:helicase activity"/>
    <property type="evidence" value="ECO:0007669"/>
    <property type="project" value="UniProtKB-KW"/>
</dbReference>
<keyword evidence="4" id="KW-0347">Helicase</keyword>
<dbReference type="Proteomes" id="UP000427166">
    <property type="component" value="Segment"/>
</dbReference>
<dbReference type="SMART" id="SM00490">
    <property type="entry name" value="HELICc"/>
    <property type="match status" value="1"/>
</dbReference>
<dbReference type="RefSeq" id="YP_010754298.1">
    <property type="nucleotide sequence ID" value="NC_073458.1"/>
</dbReference>
<keyword evidence="4" id="KW-0067">ATP-binding</keyword>
<organism evidence="4 5">
    <name type="scientific">Corynebacterium phage EmiRose</name>
    <dbReference type="NCBI Taxonomy" id="2565372"/>
    <lineage>
        <taxon>Viruses</taxon>
        <taxon>Duplodnaviria</taxon>
        <taxon>Heunggongvirae</taxon>
        <taxon>Uroviricota</taxon>
        <taxon>Caudoviricetes</taxon>
        <taxon>Emirosevirus</taxon>
        <taxon>Emirosevirus emirose</taxon>
    </lineage>
</organism>
<dbReference type="EMBL" id="MN586033">
    <property type="protein sequence ID" value="QGJ94163.1"/>
    <property type="molecule type" value="Genomic_DNA"/>
</dbReference>
<dbReference type="InterPro" id="IPR006935">
    <property type="entry name" value="Helicase/UvrB_N"/>
</dbReference>
<evidence type="ECO:0000259" key="3">
    <source>
        <dbReference type="PROSITE" id="PS51194"/>
    </source>
</evidence>
<gene>
    <name evidence="4" type="primary">31</name>
    <name evidence="4" type="ORF">SEA_EMIROSE_31</name>
</gene>
<protein>
    <submittedName>
        <fullName evidence="4">DNA helicase</fullName>
    </submittedName>
</protein>
<dbReference type="Gene3D" id="3.40.50.300">
    <property type="entry name" value="P-loop containing nucleotide triphosphate hydrolases"/>
    <property type="match status" value="2"/>
</dbReference>
<feature type="compositionally biased region" description="Acidic residues" evidence="1">
    <location>
        <begin position="374"/>
        <end position="384"/>
    </location>
</feature>
<dbReference type="InterPro" id="IPR050742">
    <property type="entry name" value="Helicase_Restrict-Modif_Enz"/>
</dbReference>
<dbReference type="GO" id="GO:0016787">
    <property type="term" value="F:hydrolase activity"/>
    <property type="evidence" value="ECO:0007669"/>
    <property type="project" value="InterPro"/>
</dbReference>
<dbReference type="InterPro" id="IPR014001">
    <property type="entry name" value="Helicase_ATP-bd"/>
</dbReference>
<dbReference type="PANTHER" id="PTHR47396:SF1">
    <property type="entry name" value="ATP-DEPENDENT HELICASE IRC3-RELATED"/>
    <property type="match status" value="1"/>
</dbReference>
<evidence type="ECO:0000256" key="1">
    <source>
        <dbReference type="SAM" id="MobiDB-lite"/>
    </source>
</evidence>
<keyword evidence="4" id="KW-0547">Nucleotide-binding</keyword>
<feature type="region of interest" description="Disordered" evidence="1">
    <location>
        <begin position="481"/>
        <end position="506"/>
    </location>
</feature>
<name>A0A649VRG5_9CAUD</name>
<feature type="domain" description="Helicase C-terminal" evidence="3">
    <location>
        <begin position="226"/>
        <end position="374"/>
    </location>
</feature>
<dbReference type="GeneID" id="80018884"/>
<proteinExistence type="predicted"/>
<dbReference type="SMART" id="SM00487">
    <property type="entry name" value="DEXDc"/>
    <property type="match status" value="1"/>
</dbReference>